<evidence type="ECO:0000313" key="1">
    <source>
        <dbReference type="EMBL" id="KAL3395001.1"/>
    </source>
</evidence>
<gene>
    <name evidence="1" type="ORF">TKK_010829</name>
</gene>
<comment type="caution">
    <text evidence="1">The sequence shown here is derived from an EMBL/GenBank/DDBJ whole genome shotgun (WGS) entry which is preliminary data.</text>
</comment>
<dbReference type="AlphaFoldDB" id="A0ABD2WPT3"/>
<evidence type="ECO:0000313" key="2">
    <source>
        <dbReference type="Proteomes" id="UP001627154"/>
    </source>
</evidence>
<protein>
    <submittedName>
        <fullName evidence="1">Uncharacterized protein</fullName>
    </submittedName>
</protein>
<name>A0ABD2WPT3_9HYME</name>
<accession>A0ABD2WPT3</accession>
<organism evidence="1 2">
    <name type="scientific">Trichogramma kaykai</name>
    <dbReference type="NCBI Taxonomy" id="54128"/>
    <lineage>
        <taxon>Eukaryota</taxon>
        <taxon>Metazoa</taxon>
        <taxon>Ecdysozoa</taxon>
        <taxon>Arthropoda</taxon>
        <taxon>Hexapoda</taxon>
        <taxon>Insecta</taxon>
        <taxon>Pterygota</taxon>
        <taxon>Neoptera</taxon>
        <taxon>Endopterygota</taxon>
        <taxon>Hymenoptera</taxon>
        <taxon>Apocrita</taxon>
        <taxon>Proctotrupomorpha</taxon>
        <taxon>Chalcidoidea</taxon>
        <taxon>Trichogrammatidae</taxon>
        <taxon>Trichogramma</taxon>
    </lineage>
</organism>
<reference evidence="1 2" key="1">
    <citation type="journal article" date="2024" name="bioRxiv">
        <title>A reference genome for Trichogramma kaykai: A tiny desert-dwelling parasitoid wasp with competing sex-ratio distorters.</title>
        <authorList>
            <person name="Culotta J."/>
            <person name="Lindsey A.R."/>
        </authorList>
    </citation>
    <scope>NUCLEOTIDE SEQUENCE [LARGE SCALE GENOMIC DNA]</scope>
    <source>
        <strain evidence="1 2">KSX58</strain>
    </source>
</reference>
<keyword evidence="2" id="KW-1185">Reference proteome</keyword>
<sequence length="119" mass="13991">MLIMKNNSKEFMIPYHLQKQRIDTWQAWFEKYSSTKNRFSDHWSMKVTLKVKFKVTVGFLVEKYISEGRRGGNQMLMLSRMADSLSHTLAIAGPRRLEVDKNLSEDKESYLKGIEIKNS</sequence>
<proteinExistence type="predicted"/>
<dbReference type="EMBL" id="JBJJXI010000086">
    <property type="protein sequence ID" value="KAL3395001.1"/>
    <property type="molecule type" value="Genomic_DNA"/>
</dbReference>
<dbReference type="Proteomes" id="UP001627154">
    <property type="component" value="Unassembled WGS sequence"/>
</dbReference>